<dbReference type="InterPro" id="IPR050327">
    <property type="entry name" value="Proton-linked_MCT"/>
</dbReference>
<feature type="transmembrane region" description="Helical" evidence="3">
    <location>
        <begin position="698"/>
        <end position="725"/>
    </location>
</feature>
<feature type="compositionally biased region" description="Polar residues" evidence="2">
    <location>
        <begin position="444"/>
        <end position="455"/>
    </location>
</feature>
<sequence length="767" mass="84577">MFRLTLFRQQAVGSTVSPCSDRRSAALCHLVQTGDRQHCVTLFRQAIGSTVSPFSDRRSAALCHRVQTGDRQHCVTLFRQAIGSTVYWVCSQILNYHSAWRKLGCGNSYFAASLERSLGLERSQISNDILFAWLSTTWTCTLNDMCFLPKKVRTFKFIDEHKKRCSYGAMATSTHSSHSCTFKHVMTNTSLDSRLIKTDDSLAQDVQRESVNGHLLAPEDGLGNKSTGLSRAHIFRPVDKGYAWIILIATFLSLFNLNGYTKSLGIVFVEYQSKFGANASVASLILSLTEIVGSVGGLAGCMIYGPVQYVLTQYFIARRPLATAIASCGTSLGGVVFPLLMRKLFDEYSFQGGILITGGFLLHSLVFGALMTPIENYDKSGCRKQHTCISQLNSLMGNTKKSKLHHITNETSSNFLQQISKEKPLNISCNSDDSSTTERLLHTIDSTDTGRQSSDNGKHEVTSNELSAVNKNKINELTSRELKQNESLCTSSNTNSSKTQRREIKELTNNEITSYPDLTNRAHISTQSGDRQESIDIMIVNDHNATHLEEFKKPPTVVDILCSTSTLQIHLVGLAGDAMSKENLLSGNILTRFKTWCAGKTLLNSATFWALAFMFFCSLSGHAIPQMYIPALAEERGLTEVDAALFLSIMNILDFVSRLLGGVVVNFGWCRPIRAGLLPMIIVGMAGYMTSFCEDYQSLLAIVVAYGLGVGVHFALQTLIVIDVLGVDNLRVAIGFFYLVMGIGATISYPICGKLVSHRSNYFNTIC</sequence>
<evidence type="ECO:0000256" key="1">
    <source>
        <dbReference type="ARBA" id="ARBA00004141"/>
    </source>
</evidence>
<evidence type="ECO:0000256" key="2">
    <source>
        <dbReference type="SAM" id="MobiDB-lite"/>
    </source>
</evidence>
<protein>
    <submittedName>
        <fullName evidence="5">Monocarboxylate transporter 6</fullName>
    </submittedName>
</protein>
<evidence type="ECO:0000313" key="6">
    <source>
        <dbReference type="Proteomes" id="UP001233172"/>
    </source>
</evidence>
<dbReference type="AlphaFoldDB" id="A0AAD8BI19"/>
<proteinExistence type="predicted"/>
<feature type="transmembrane region" description="Helical" evidence="3">
    <location>
        <begin position="602"/>
        <end position="624"/>
    </location>
</feature>
<evidence type="ECO:0000256" key="3">
    <source>
        <dbReference type="SAM" id="Phobius"/>
    </source>
</evidence>
<dbReference type="InterPro" id="IPR011701">
    <property type="entry name" value="MFS"/>
</dbReference>
<feature type="transmembrane region" description="Helical" evidence="3">
    <location>
        <begin position="319"/>
        <end position="341"/>
    </location>
</feature>
<keyword evidence="3" id="KW-1133">Transmembrane helix</keyword>
<feature type="region of interest" description="Disordered" evidence="2">
    <location>
        <begin position="444"/>
        <end position="469"/>
    </location>
</feature>
<dbReference type="GO" id="GO:0016020">
    <property type="term" value="C:membrane"/>
    <property type="evidence" value="ECO:0007669"/>
    <property type="project" value="UniProtKB-SubCell"/>
</dbReference>
<comment type="caution">
    <text evidence="5">The sequence shown here is derived from an EMBL/GenBank/DDBJ whole genome shotgun (WGS) entry which is preliminary data.</text>
</comment>
<reference evidence="5" key="2">
    <citation type="submission" date="2023-04" db="EMBL/GenBank/DDBJ databases">
        <authorList>
            <person name="Bu L."/>
            <person name="Lu L."/>
            <person name="Laidemitt M.R."/>
            <person name="Zhang S.M."/>
            <person name="Mutuku M."/>
            <person name="Mkoji G."/>
            <person name="Steinauer M."/>
            <person name="Loker E.S."/>
        </authorList>
    </citation>
    <scope>NUCLEOTIDE SEQUENCE</scope>
    <source>
        <strain evidence="5">KasaAsao</strain>
        <tissue evidence="5">Whole Snail</tissue>
    </source>
</reference>
<evidence type="ECO:0000313" key="5">
    <source>
        <dbReference type="EMBL" id="KAK0053910.1"/>
    </source>
</evidence>
<feature type="non-terminal residue" evidence="5">
    <location>
        <position position="767"/>
    </location>
</feature>
<keyword evidence="3" id="KW-0472">Membrane</keyword>
<dbReference type="Proteomes" id="UP001233172">
    <property type="component" value="Unassembled WGS sequence"/>
</dbReference>
<dbReference type="PROSITE" id="PS50850">
    <property type="entry name" value="MFS"/>
    <property type="match status" value="1"/>
</dbReference>
<dbReference type="GO" id="GO:0008028">
    <property type="term" value="F:monocarboxylic acid transmembrane transporter activity"/>
    <property type="evidence" value="ECO:0007669"/>
    <property type="project" value="TreeGrafter"/>
</dbReference>
<feature type="transmembrane region" description="Helical" evidence="3">
    <location>
        <begin position="353"/>
        <end position="374"/>
    </location>
</feature>
<feature type="transmembrane region" description="Helical" evidence="3">
    <location>
        <begin position="732"/>
        <end position="751"/>
    </location>
</feature>
<organism evidence="5 6">
    <name type="scientific">Biomphalaria pfeifferi</name>
    <name type="common">Bloodfluke planorb</name>
    <name type="synonym">Freshwater snail</name>
    <dbReference type="NCBI Taxonomy" id="112525"/>
    <lineage>
        <taxon>Eukaryota</taxon>
        <taxon>Metazoa</taxon>
        <taxon>Spiralia</taxon>
        <taxon>Lophotrochozoa</taxon>
        <taxon>Mollusca</taxon>
        <taxon>Gastropoda</taxon>
        <taxon>Heterobranchia</taxon>
        <taxon>Euthyneura</taxon>
        <taxon>Panpulmonata</taxon>
        <taxon>Hygrophila</taxon>
        <taxon>Lymnaeoidea</taxon>
        <taxon>Planorbidae</taxon>
        <taxon>Biomphalaria</taxon>
    </lineage>
</organism>
<feature type="transmembrane region" description="Helical" evidence="3">
    <location>
        <begin position="281"/>
        <end position="307"/>
    </location>
</feature>
<name>A0AAD8BI19_BIOPF</name>
<dbReference type="SUPFAM" id="SSF103473">
    <property type="entry name" value="MFS general substrate transporter"/>
    <property type="match status" value="1"/>
</dbReference>
<feature type="transmembrane region" description="Helical" evidence="3">
    <location>
        <begin position="241"/>
        <end position="261"/>
    </location>
</feature>
<feature type="transmembrane region" description="Helical" evidence="3">
    <location>
        <begin position="675"/>
        <end position="692"/>
    </location>
</feature>
<comment type="subcellular location">
    <subcellularLocation>
        <location evidence="1">Membrane</location>
        <topology evidence="1">Multi-pass membrane protein</topology>
    </subcellularLocation>
</comment>
<dbReference type="EMBL" id="JASAOG010000082">
    <property type="protein sequence ID" value="KAK0053910.1"/>
    <property type="molecule type" value="Genomic_DNA"/>
</dbReference>
<accession>A0AAD8BI19</accession>
<gene>
    <name evidence="5" type="ORF">Bpfe_016654</name>
</gene>
<reference evidence="5" key="1">
    <citation type="journal article" date="2023" name="PLoS Negl. Trop. Dis.">
        <title>A genome sequence for Biomphalaria pfeifferi, the major vector snail for the human-infecting parasite Schistosoma mansoni.</title>
        <authorList>
            <person name="Bu L."/>
            <person name="Lu L."/>
            <person name="Laidemitt M.R."/>
            <person name="Zhang S.M."/>
            <person name="Mutuku M."/>
            <person name="Mkoji G."/>
            <person name="Steinauer M."/>
            <person name="Loker E.S."/>
        </authorList>
    </citation>
    <scope>NUCLEOTIDE SEQUENCE</scope>
    <source>
        <strain evidence="5">KasaAsao</strain>
    </source>
</reference>
<evidence type="ECO:0000259" key="4">
    <source>
        <dbReference type="PROSITE" id="PS50850"/>
    </source>
</evidence>
<keyword evidence="6" id="KW-1185">Reference proteome</keyword>
<dbReference type="PANTHER" id="PTHR11360">
    <property type="entry name" value="MONOCARBOXYLATE TRANSPORTER"/>
    <property type="match status" value="1"/>
</dbReference>
<feature type="domain" description="Major facilitator superfamily (MFS) profile" evidence="4">
    <location>
        <begin position="606"/>
        <end position="767"/>
    </location>
</feature>
<dbReference type="Gene3D" id="1.20.1250.20">
    <property type="entry name" value="MFS general substrate transporter like domains"/>
    <property type="match status" value="1"/>
</dbReference>
<dbReference type="Pfam" id="PF07690">
    <property type="entry name" value="MFS_1"/>
    <property type="match status" value="2"/>
</dbReference>
<dbReference type="PANTHER" id="PTHR11360:SF284">
    <property type="entry name" value="EG:103B4.3 PROTEIN-RELATED"/>
    <property type="match status" value="1"/>
</dbReference>
<keyword evidence="3" id="KW-0812">Transmembrane</keyword>
<dbReference type="InterPro" id="IPR020846">
    <property type="entry name" value="MFS_dom"/>
</dbReference>
<dbReference type="InterPro" id="IPR036259">
    <property type="entry name" value="MFS_trans_sf"/>
</dbReference>